<proteinExistence type="inferred from homology"/>
<keyword evidence="5 9" id="KW-0732">Signal</keyword>
<accession>A0A834XYH5</accession>
<evidence type="ECO:0000313" key="11">
    <source>
        <dbReference type="Proteomes" id="UP000639338"/>
    </source>
</evidence>
<comment type="subcellular location">
    <subcellularLocation>
        <location evidence="1">Secreted</location>
    </subcellularLocation>
</comment>
<evidence type="ECO:0000256" key="8">
    <source>
        <dbReference type="ARBA" id="ARBA00023320"/>
    </source>
</evidence>
<evidence type="ECO:0000256" key="7">
    <source>
        <dbReference type="ARBA" id="ARBA00023283"/>
    </source>
</evidence>
<evidence type="ECO:0000256" key="9">
    <source>
        <dbReference type="SAM" id="SignalP"/>
    </source>
</evidence>
<evidence type="ECO:0008006" key="12">
    <source>
        <dbReference type="Google" id="ProtNLM"/>
    </source>
</evidence>
<dbReference type="InterPro" id="IPR010475">
    <property type="entry name" value="AKH/RPCH_hormone"/>
</dbReference>
<name>A0A834XYH5_APHGI</name>
<reference evidence="10 11" key="1">
    <citation type="submission" date="2020-08" db="EMBL/GenBank/DDBJ databases">
        <title>Aphidius gifuensis genome sequencing and assembly.</title>
        <authorList>
            <person name="Du Z."/>
        </authorList>
    </citation>
    <scope>NUCLEOTIDE SEQUENCE [LARGE SCALE GENOMIC DNA]</scope>
    <source>
        <strain evidence="10">YNYX2018</strain>
        <tissue evidence="10">Adults</tissue>
    </source>
</reference>
<comment type="caution">
    <text evidence="10">The sequence shown here is derived from an EMBL/GenBank/DDBJ whole genome shotgun (WGS) entry which is preliminary data.</text>
</comment>
<feature type="signal peptide" evidence="9">
    <location>
        <begin position="1"/>
        <end position="22"/>
    </location>
</feature>
<sequence length="90" mass="10156">MKTTIIFSFGTLFLALVASAFCQVTFSKGWGPGKRTSDGCDYGQMATKNIAIECSLLNKLRQLIVRQKTINQYYQPLDPGYRQVNIPEIF</sequence>
<dbReference type="GO" id="GO:0007218">
    <property type="term" value="P:neuropeptide signaling pathway"/>
    <property type="evidence" value="ECO:0007669"/>
    <property type="project" value="UniProtKB-KW"/>
</dbReference>
<feature type="chain" id="PRO_5032821596" description="Adipokinetic hormone" evidence="9">
    <location>
        <begin position="23"/>
        <end position="90"/>
    </location>
</feature>
<dbReference type="Pfam" id="PF06377">
    <property type="entry name" value="Adipokin_hormo"/>
    <property type="match status" value="1"/>
</dbReference>
<keyword evidence="7" id="KW-0873">Pyrrolidone carboxylic acid</keyword>
<gene>
    <name evidence="10" type="ORF">HCN44_004643</name>
</gene>
<protein>
    <recommendedName>
        <fullName evidence="12">Adipokinetic hormone</fullName>
    </recommendedName>
</protein>
<dbReference type="GO" id="GO:0005179">
    <property type="term" value="F:hormone activity"/>
    <property type="evidence" value="ECO:0007669"/>
    <property type="project" value="UniProtKB-KW"/>
</dbReference>
<keyword evidence="3" id="KW-0964">Secreted</keyword>
<dbReference type="GO" id="GO:0005576">
    <property type="term" value="C:extracellular region"/>
    <property type="evidence" value="ECO:0007669"/>
    <property type="project" value="UniProtKB-SubCell"/>
</dbReference>
<organism evidence="10 11">
    <name type="scientific">Aphidius gifuensis</name>
    <name type="common">Parasitoid wasp</name>
    <dbReference type="NCBI Taxonomy" id="684658"/>
    <lineage>
        <taxon>Eukaryota</taxon>
        <taxon>Metazoa</taxon>
        <taxon>Ecdysozoa</taxon>
        <taxon>Arthropoda</taxon>
        <taxon>Hexapoda</taxon>
        <taxon>Insecta</taxon>
        <taxon>Pterygota</taxon>
        <taxon>Neoptera</taxon>
        <taxon>Endopterygota</taxon>
        <taxon>Hymenoptera</taxon>
        <taxon>Apocrita</taxon>
        <taxon>Ichneumonoidea</taxon>
        <taxon>Braconidae</taxon>
        <taxon>Aphidiinae</taxon>
        <taxon>Aphidius</taxon>
    </lineage>
</organism>
<evidence type="ECO:0000313" key="10">
    <source>
        <dbReference type="EMBL" id="KAF7995171.1"/>
    </source>
</evidence>
<dbReference type="PROSITE" id="PS00256">
    <property type="entry name" value="AKH"/>
    <property type="match status" value="1"/>
</dbReference>
<evidence type="ECO:0000256" key="6">
    <source>
        <dbReference type="ARBA" id="ARBA00022815"/>
    </source>
</evidence>
<keyword evidence="8" id="KW-0527">Neuropeptide</keyword>
<comment type="similarity">
    <text evidence="2">Belongs to the AKH/HRTH/RPCH family.</text>
</comment>
<evidence type="ECO:0000256" key="4">
    <source>
        <dbReference type="ARBA" id="ARBA00022702"/>
    </source>
</evidence>
<evidence type="ECO:0000256" key="5">
    <source>
        <dbReference type="ARBA" id="ARBA00022729"/>
    </source>
</evidence>
<dbReference type="AlphaFoldDB" id="A0A834XYH5"/>
<evidence type="ECO:0000256" key="1">
    <source>
        <dbReference type="ARBA" id="ARBA00004613"/>
    </source>
</evidence>
<dbReference type="Proteomes" id="UP000639338">
    <property type="component" value="Unassembled WGS sequence"/>
</dbReference>
<dbReference type="InterPro" id="IPR002047">
    <property type="entry name" value="Adipokinetic_hormone_CS"/>
</dbReference>
<evidence type="ECO:0000256" key="2">
    <source>
        <dbReference type="ARBA" id="ARBA00006145"/>
    </source>
</evidence>
<keyword evidence="6" id="KW-0027">Amidation</keyword>
<keyword evidence="11" id="KW-1185">Reference proteome</keyword>
<dbReference type="EMBL" id="JACMRX010000002">
    <property type="protein sequence ID" value="KAF7995171.1"/>
    <property type="molecule type" value="Genomic_DNA"/>
</dbReference>
<evidence type="ECO:0000256" key="3">
    <source>
        <dbReference type="ARBA" id="ARBA00022525"/>
    </source>
</evidence>
<keyword evidence="4" id="KW-0372">Hormone</keyword>